<dbReference type="KEGG" id="sfu:Sfum_2483"/>
<dbReference type="Gene3D" id="3.40.50.2300">
    <property type="match status" value="1"/>
</dbReference>
<evidence type="ECO:0000256" key="2">
    <source>
        <dbReference type="ARBA" id="ARBA00035032"/>
    </source>
</evidence>
<evidence type="ECO:0000313" key="5">
    <source>
        <dbReference type="Proteomes" id="UP000001784"/>
    </source>
</evidence>
<dbReference type="CDD" id="cd04659">
    <property type="entry name" value="Piwi_piwi-like_ProArk"/>
    <property type="match status" value="1"/>
</dbReference>
<gene>
    <name evidence="4" type="ordered locus">Sfum_2483</name>
</gene>
<protein>
    <recommendedName>
        <fullName evidence="2">Protein argonaute</fullName>
    </recommendedName>
</protein>
<evidence type="ECO:0000259" key="3">
    <source>
        <dbReference type="PROSITE" id="PS50822"/>
    </source>
</evidence>
<dbReference type="PROSITE" id="PS50822">
    <property type="entry name" value="PIWI"/>
    <property type="match status" value="1"/>
</dbReference>
<dbReference type="GO" id="GO:0003676">
    <property type="term" value="F:nucleic acid binding"/>
    <property type="evidence" value="ECO:0007669"/>
    <property type="project" value="InterPro"/>
</dbReference>
<dbReference type="OrthoDB" id="580851at2"/>
<name>A0LL61_SYNFM</name>
<proteinExistence type="inferred from homology"/>
<dbReference type="SMART" id="SM00950">
    <property type="entry name" value="Piwi"/>
    <property type="match status" value="1"/>
</dbReference>
<dbReference type="SUPFAM" id="SSF53098">
    <property type="entry name" value="Ribonuclease H-like"/>
    <property type="match status" value="1"/>
</dbReference>
<accession>A0LL61</accession>
<dbReference type="InParanoid" id="A0LL61"/>
<dbReference type="HOGENOM" id="CLU_368286_0_0_7"/>
<comment type="similarity">
    <text evidence="1">Belongs to the argonaute family. Long pAgo subfamily.</text>
</comment>
<dbReference type="Gene3D" id="3.30.420.10">
    <property type="entry name" value="Ribonuclease H-like superfamily/Ribonuclease H"/>
    <property type="match status" value="1"/>
</dbReference>
<dbReference type="AlphaFoldDB" id="A0LL61"/>
<evidence type="ECO:0000313" key="4">
    <source>
        <dbReference type="EMBL" id="ABK18163.1"/>
    </source>
</evidence>
<keyword evidence="5" id="KW-1185">Reference proteome</keyword>
<evidence type="ECO:0000256" key="1">
    <source>
        <dbReference type="ARBA" id="ARBA00035012"/>
    </source>
</evidence>
<dbReference type="InterPro" id="IPR012337">
    <property type="entry name" value="RNaseH-like_sf"/>
</dbReference>
<dbReference type="eggNOG" id="COG1431">
    <property type="taxonomic scope" value="Bacteria"/>
</dbReference>
<dbReference type="STRING" id="335543.Sfum_2483"/>
<dbReference type="InterPro" id="IPR036397">
    <property type="entry name" value="RNaseH_sf"/>
</dbReference>
<dbReference type="InterPro" id="IPR003165">
    <property type="entry name" value="Piwi"/>
</dbReference>
<feature type="domain" description="Piwi" evidence="3">
    <location>
        <begin position="440"/>
        <end position="751"/>
    </location>
</feature>
<reference evidence="4 5" key="1">
    <citation type="submission" date="2006-10" db="EMBL/GenBank/DDBJ databases">
        <title>Complete sequence of Syntrophobacter fumaroxidans MPOB.</title>
        <authorList>
            <consortium name="US DOE Joint Genome Institute"/>
            <person name="Copeland A."/>
            <person name="Lucas S."/>
            <person name="Lapidus A."/>
            <person name="Barry K."/>
            <person name="Detter J.C."/>
            <person name="Glavina del Rio T."/>
            <person name="Hammon N."/>
            <person name="Israni S."/>
            <person name="Pitluck S."/>
            <person name="Goltsman E.G."/>
            <person name="Martinez M."/>
            <person name="Schmutz J."/>
            <person name="Larimer F."/>
            <person name="Land M."/>
            <person name="Hauser L."/>
            <person name="Kyrpides N."/>
            <person name="Kim E."/>
            <person name="Boone D.R."/>
            <person name="Brockman F."/>
            <person name="Culley D."/>
            <person name="Ferry J."/>
            <person name="Gunsalus R."/>
            <person name="McInerney M.J."/>
            <person name="Morrison M."/>
            <person name="Plugge C."/>
            <person name="Rohlin L."/>
            <person name="Scholten J."/>
            <person name="Sieber J."/>
            <person name="Stams A.J.M."/>
            <person name="Worm P."/>
            <person name="Henstra A.M."/>
            <person name="Richardson P."/>
        </authorList>
    </citation>
    <scope>NUCLEOTIDE SEQUENCE [LARGE SCALE GENOMIC DNA]</scope>
    <source>
        <strain evidence="5">DSM 10017 / MPOB</strain>
    </source>
</reference>
<organism evidence="4 5">
    <name type="scientific">Syntrophobacter fumaroxidans (strain DSM 10017 / MPOB)</name>
    <dbReference type="NCBI Taxonomy" id="335543"/>
    <lineage>
        <taxon>Bacteria</taxon>
        <taxon>Pseudomonadati</taxon>
        <taxon>Thermodesulfobacteriota</taxon>
        <taxon>Syntrophobacteria</taxon>
        <taxon>Syntrophobacterales</taxon>
        <taxon>Syntrophobacteraceae</taxon>
        <taxon>Syntrophobacter</taxon>
    </lineage>
</organism>
<dbReference type="Pfam" id="PF02171">
    <property type="entry name" value="Piwi"/>
    <property type="match status" value="1"/>
</dbReference>
<dbReference type="EMBL" id="CP000478">
    <property type="protein sequence ID" value="ABK18163.1"/>
    <property type="molecule type" value="Genomic_DNA"/>
</dbReference>
<dbReference type="Proteomes" id="UP000001784">
    <property type="component" value="Chromosome"/>
</dbReference>
<sequence>MSVLLNFSPIEFEDTEIEPGFFPYGTDGEQVLKELRQQYRATHVFRRDGPDQIIAVPVVADAQRLGEKPKKIRLKENLGLTASLIRNSLINYLVGLPRIVTNYDAIRFIAQEDILHSSLPPGVTCPDWIGVRLLYEMAVRPIYFFRQEPFIAAVIDVRTTRILDRTVGELLENGFSPVGHYVATRVSKYQDPRIAPRAELLGKVEAVEANTLALVDSKDHLQSVDANEVWLEKRAFSACLAHAFQGKDQLIGSDLEKARADLRSGPTKLRRINSIVEFFASKQYFLAPGISFKFTPLLSDDSKRQFPPLELAPKPTYIFDQTGSKTSTWNDGGLDQHGPYTAKVFTPNRPKLCVICQREQKGRVEQFLHKFINGIVLPTAVPSYRGRQKRNYFEKGLLRKYALQDVTYEFFLAEDRQPRSYKEACRQALEQHGAGMKWDLALVQIEESFHQLPVSQNPYFITKGSFLAHQIPVQEFEIETAQKNDRELQYSLNNMALATYAKMNGIPWLLKANPTIAHELIIGLGSANIADGRLGDSERYVGITTVFSGDGNYHLTNVSRAVTIDCYQKAFLEALRKAVSKVQQDMNWQPKDHVRLVFHASFKRFRQDEVNSVKLLMSELGNYEVEYAFLQLSEQHPYLLFDKSQSGVVDFETKRTKGVFAPKRASTLQLSKRAVLLCLTGPSEVKRPEDGVPSPLLLELHRDSSFTDMTYLSRQVFAFSCHSWRTFLPASVPVTIQYSDLIARTLGHLSLFEKWDPDVMLGRIGKTRWFL</sequence>